<evidence type="ECO:0000256" key="2">
    <source>
        <dbReference type="SAM" id="Phobius"/>
    </source>
</evidence>
<feature type="transmembrane region" description="Helical" evidence="2">
    <location>
        <begin position="159"/>
        <end position="183"/>
    </location>
</feature>
<feature type="region of interest" description="Disordered" evidence="1">
    <location>
        <begin position="1"/>
        <end position="20"/>
    </location>
</feature>
<dbReference type="RefSeq" id="WP_135265058.1">
    <property type="nucleotide sequence ID" value="NZ_SMLM01000003.1"/>
</dbReference>
<evidence type="ECO:0000313" key="4">
    <source>
        <dbReference type="EMBL" id="TFZ00720.1"/>
    </source>
</evidence>
<organism evidence="4 5">
    <name type="scientific">Ramlibacter henchirensis</name>
    <dbReference type="NCBI Taxonomy" id="204072"/>
    <lineage>
        <taxon>Bacteria</taxon>
        <taxon>Pseudomonadati</taxon>
        <taxon>Pseudomonadota</taxon>
        <taxon>Betaproteobacteria</taxon>
        <taxon>Burkholderiales</taxon>
        <taxon>Comamonadaceae</taxon>
        <taxon>Ramlibacter</taxon>
    </lineage>
</organism>
<keyword evidence="2" id="KW-0812">Transmembrane</keyword>
<reference evidence="4 5" key="1">
    <citation type="submission" date="2019-03" db="EMBL/GenBank/DDBJ databases">
        <title>Ramlibacter henchirensis DSM 14656, whole genome shotgun sequence.</title>
        <authorList>
            <person name="Zhang X."/>
            <person name="Feng G."/>
            <person name="Zhu H."/>
        </authorList>
    </citation>
    <scope>NUCLEOTIDE SEQUENCE [LARGE SCALE GENOMIC DNA]</scope>
    <source>
        <strain evidence="4 5">DSM 14656</strain>
    </source>
</reference>
<comment type="caution">
    <text evidence="4">The sequence shown here is derived from an EMBL/GenBank/DDBJ whole genome shotgun (WGS) entry which is preliminary data.</text>
</comment>
<dbReference type="SMART" id="SM00267">
    <property type="entry name" value="GGDEF"/>
    <property type="match status" value="1"/>
</dbReference>
<accession>A0A4Z0BQP2</accession>
<feature type="compositionally biased region" description="Basic residues" evidence="1">
    <location>
        <begin position="351"/>
        <end position="363"/>
    </location>
</feature>
<sequence>MTEQGGTGTRAPGGDRHHAAAAMPPGWVSTRVRAIEPWALAALSFSTAATAVFLWPGLLASWLLAPVPLLAARWAHSGAARHPSELALRGTLVVCAVLLLQLHRPADAGAAALLTQAWLAVACAAYAFMLRPAWACGVSSVALVVLAAVRLLSGEPPTPVVAIAEGLGVVLPALLAAFAGAAMRRADAQREFSHFDPATGLYSHEGLLSCGHELLARCLRRRRAVTMAVFDCSDLLEVRRIYGPQVARHLALSVARQLSRVAGDKGMAARSGMVEFSLVLPGLDREQALRAIQQVLGSPTRVEYEAGGVEIVLVPNFVLAPVENTDEDIARVHAGAIRKLAASREQEERRHRSMRRARERHSRPGSQARQEMQSARERALAKTVPMPLMASS</sequence>
<evidence type="ECO:0000259" key="3">
    <source>
        <dbReference type="SMART" id="SM00267"/>
    </source>
</evidence>
<feature type="compositionally biased region" description="Polar residues" evidence="1">
    <location>
        <begin position="364"/>
        <end position="373"/>
    </location>
</feature>
<gene>
    <name evidence="4" type="ORF">EZ313_19935</name>
</gene>
<dbReference type="Pfam" id="PF00990">
    <property type="entry name" value="GGDEF"/>
    <property type="match status" value="1"/>
</dbReference>
<dbReference type="EMBL" id="SMLM01000003">
    <property type="protein sequence ID" value="TFZ00720.1"/>
    <property type="molecule type" value="Genomic_DNA"/>
</dbReference>
<evidence type="ECO:0000313" key="5">
    <source>
        <dbReference type="Proteomes" id="UP000298180"/>
    </source>
</evidence>
<dbReference type="Gene3D" id="3.30.70.270">
    <property type="match status" value="1"/>
</dbReference>
<feature type="region of interest" description="Disordered" evidence="1">
    <location>
        <begin position="341"/>
        <end position="392"/>
    </location>
</feature>
<feature type="transmembrane region" description="Helical" evidence="2">
    <location>
        <begin position="133"/>
        <end position="153"/>
    </location>
</feature>
<feature type="transmembrane region" description="Helical" evidence="2">
    <location>
        <begin position="108"/>
        <end position="128"/>
    </location>
</feature>
<feature type="domain" description="GGDEF" evidence="3">
    <location>
        <begin position="183"/>
        <end position="354"/>
    </location>
</feature>
<proteinExistence type="predicted"/>
<dbReference type="InterPro" id="IPR043128">
    <property type="entry name" value="Rev_trsase/Diguanyl_cyclase"/>
</dbReference>
<dbReference type="AlphaFoldDB" id="A0A4Z0BQP2"/>
<dbReference type="SUPFAM" id="SSF55073">
    <property type="entry name" value="Nucleotide cyclase"/>
    <property type="match status" value="1"/>
</dbReference>
<dbReference type="Proteomes" id="UP000298180">
    <property type="component" value="Unassembled WGS sequence"/>
</dbReference>
<dbReference type="InterPro" id="IPR029787">
    <property type="entry name" value="Nucleotide_cyclase"/>
</dbReference>
<keyword evidence="2" id="KW-1133">Transmembrane helix</keyword>
<keyword evidence="2" id="KW-0472">Membrane</keyword>
<feature type="transmembrane region" description="Helical" evidence="2">
    <location>
        <begin position="38"/>
        <end position="65"/>
    </location>
</feature>
<name>A0A4Z0BQP2_9BURK</name>
<keyword evidence="5" id="KW-1185">Reference proteome</keyword>
<dbReference type="InterPro" id="IPR000160">
    <property type="entry name" value="GGDEF_dom"/>
</dbReference>
<protein>
    <submittedName>
        <fullName evidence="4">Diguanylate cyclase</fullName>
    </submittedName>
</protein>
<dbReference type="OrthoDB" id="8893711at2"/>
<evidence type="ECO:0000256" key="1">
    <source>
        <dbReference type="SAM" id="MobiDB-lite"/>
    </source>
</evidence>